<dbReference type="OrthoDB" id="284845at2"/>
<sequence length="134" mass="15141">MILMLEDDGERIERFTAVLTSIAPTLQHVVWRSARTMVREVGPFLASARLISLDHDLEPQDGETEDPGDGIEVARFLAERPPVCPVIVHSSNGTRSEWMVGELELGGWDYKRVAPIGDDWIEAYWRVVARDLLQ</sequence>
<reference evidence="3" key="1">
    <citation type="submission" date="2016-12" db="EMBL/GenBank/DDBJ databases">
        <title>Comparative genomics of four Isosphaeraceae planctomycetes: a common pool of plasmids and glycoside hydrolase genes.</title>
        <authorList>
            <person name="Ivanova A."/>
        </authorList>
    </citation>
    <scope>NUCLEOTIDE SEQUENCE [LARGE SCALE GENOMIC DNA]</scope>
    <source>
        <strain evidence="3">PX4</strain>
    </source>
</reference>
<accession>A0A1U7CVC5</accession>
<dbReference type="InterPro" id="IPR046909">
    <property type="entry name" value="cREC_REC"/>
</dbReference>
<gene>
    <name evidence="2" type="ORF">BSF38_04448</name>
</gene>
<proteinExistence type="predicted"/>
<dbReference type="Pfam" id="PF20274">
    <property type="entry name" value="cREC_REC"/>
    <property type="match status" value="1"/>
</dbReference>
<dbReference type="EMBL" id="CP019082">
    <property type="protein sequence ID" value="APW62892.1"/>
    <property type="molecule type" value="Genomic_DNA"/>
</dbReference>
<protein>
    <recommendedName>
        <fullName evidence="1">Cyclic-phosphate processing Receiver domain-containing protein</fullName>
    </recommendedName>
</protein>
<evidence type="ECO:0000313" key="3">
    <source>
        <dbReference type="Proteomes" id="UP000186309"/>
    </source>
</evidence>
<dbReference type="AlphaFoldDB" id="A0A1U7CVC5"/>
<dbReference type="RefSeq" id="WP_076349314.1">
    <property type="nucleotide sequence ID" value="NZ_CP019082.1"/>
</dbReference>
<dbReference type="Proteomes" id="UP000186309">
    <property type="component" value="Chromosome"/>
</dbReference>
<evidence type="ECO:0000313" key="2">
    <source>
        <dbReference type="EMBL" id="APW62892.1"/>
    </source>
</evidence>
<feature type="domain" description="Cyclic-phosphate processing Receiver" evidence="1">
    <location>
        <begin position="27"/>
        <end position="103"/>
    </location>
</feature>
<organism evidence="2 3">
    <name type="scientific">Paludisphaera borealis</name>
    <dbReference type="NCBI Taxonomy" id="1387353"/>
    <lineage>
        <taxon>Bacteria</taxon>
        <taxon>Pseudomonadati</taxon>
        <taxon>Planctomycetota</taxon>
        <taxon>Planctomycetia</taxon>
        <taxon>Isosphaerales</taxon>
        <taxon>Isosphaeraceae</taxon>
        <taxon>Paludisphaera</taxon>
    </lineage>
</organism>
<dbReference type="KEGG" id="pbor:BSF38_04448"/>
<name>A0A1U7CVC5_9BACT</name>
<keyword evidence="3" id="KW-1185">Reference proteome</keyword>
<evidence type="ECO:0000259" key="1">
    <source>
        <dbReference type="Pfam" id="PF20274"/>
    </source>
</evidence>